<dbReference type="SUPFAM" id="SSF69322">
    <property type="entry name" value="Tricorn protease domain 2"/>
    <property type="match status" value="1"/>
</dbReference>
<keyword evidence="2" id="KW-1133">Transmembrane helix</keyword>
<keyword evidence="2" id="KW-0812">Transmembrane</keyword>
<protein>
    <submittedName>
        <fullName evidence="3">Serine protease</fullName>
    </submittedName>
</protein>
<keyword evidence="4" id="KW-1185">Reference proteome</keyword>
<dbReference type="PANTHER" id="PTHR48125">
    <property type="entry name" value="LP07818P1"/>
    <property type="match status" value="1"/>
</dbReference>
<keyword evidence="3" id="KW-0378">Hydrolase</keyword>
<dbReference type="InterPro" id="IPR011045">
    <property type="entry name" value="N2O_reductase_N"/>
</dbReference>
<dbReference type="Proteomes" id="UP000324974">
    <property type="component" value="Chromosome"/>
</dbReference>
<evidence type="ECO:0000256" key="1">
    <source>
        <dbReference type="SAM" id="MobiDB-lite"/>
    </source>
</evidence>
<name>A0A5C1A6K0_9BACT</name>
<dbReference type="GO" id="GO:0006508">
    <property type="term" value="P:proteolysis"/>
    <property type="evidence" value="ECO:0007669"/>
    <property type="project" value="UniProtKB-KW"/>
</dbReference>
<reference evidence="4" key="1">
    <citation type="submission" date="2019-08" db="EMBL/GenBank/DDBJ databases">
        <title>Limnoglobus roseus gen. nov., sp. nov., a novel freshwater planctomycete with a giant genome from the family Gemmataceae.</title>
        <authorList>
            <person name="Kulichevskaya I.S."/>
            <person name="Naumoff D.G."/>
            <person name="Miroshnikov K."/>
            <person name="Ivanova A."/>
            <person name="Philippov D.A."/>
            <person name="Hakobyan A."/>
            <person name="Rijpstra I.C."/>
            <person name="Sinninghe Damste J.S."/>
            <person name="Liesack W."/>
            <person name="Dedysh S.N."/>
        </authorList>
    </citation>
    <scope>NUCLEOTIDE SEQUENCE [LARGE SCALE GENOMIC DNA]</scope>
    <source>
        <strain evidence="4">PX52</strain>
    </source>
</reference>
<keyword evidence="3" id="KW-0645">Protease</keyword>
<evidence type="ECO:0000256" key="2">
    <source>
        <dbReference type="SAM" id="Phobius"/>
    </source>
</evidence>
<feature type="region of interest" description="Disordered" evidence="1">
    <location>
        <begin position="64"/>
        <end position="116"/>
    </location>
</feature>
<dbReference type="EMBL" id="CP042425">
    <property type="protein sequence ID" value="QEL13462.1"/>
    <property type="molecule type" value="Genomic_DNA"/>
</dbReference>
<keyword evidence="2" id="KW-0472">Membrane</keyword>
<proteinExistence type="predicted"/>
<dbReference type="InterPro" id="IPR011044">
    <property type="entry name" value="Quino_amine_DH_bsu"/>
</dbReference>
<sequence>MANISLRCPQCNLPNAVPADQLGQAVICPGCQFSFPAQLQSSGDPKAVELPEIRPVVRAVALKDAKPNAGADQPLPVARKSQSEDDEEEDRPVRRRSGGRRRRDDDGDAYPTRREGGGGLLVPLLLGSGLFVVLIGIGLFGIFADRTSPEPLVLAAAGPQQPVARVEPPPPVNPIPPNAGANRDEAIAKMFEVQRRHVEEEQKRRQNVVPANPNLPAFPNADLVPPLYAAVGPVPITPTPLAGERAEVKLPGTVGEACSGGGGRFYFLHIPSVNQIAVFDVNEGRVVKFITVHADRVKIAAGMNALVVVANDTGSISRYNLTTFARELTVLLPFQGEVKAVALGAASAGPLLVQYAGDGAGGGLNPAPVCFFDPTVLKPVNVKLVADARVPEFLVRDAVHFRASPNGTVFTYWCADPIPSSGVFKAFGGTIETRRNDAGVAVPTDDGLILTNLGPYDYDGRLTHVGLLNRPGVPFVAPSGRFHLTADGLAVSARRVGDSRVFATLPATDFPTPNEPEPTGDLTPDRRVHFVPEAKLVAVLPPSRDRIVLHKFDPAGLFEKVDTDYLFVTGRPPTAAPGKRYAFALGARSKAGGVKYKLDSGPAGLTVSPDGRVSWDVPASFISPAAVVVTVSDAGPRTVTHTFRIVAGVGEPPAVGTPEPPTAVAVAPTPAPLPSVAPKPPQVAPKPPPVPVKPVEPVNVIRQPSAVFSLKPTTADDGATVNLPESADAMCVGGGGRYLIFRLPRNRQLAVFDTVHGRVIKYLPIAEDAALFAAGMSKLYILHPAANVFQRWNLSTFEKEATVANSLAGPPTRMLMGHATDGPLYVAGQNVTSKQYAFLDPTTFRQVEIKYEGGRGEPSVSERRAPQVRVSADGRVYAWWSTDLSPSGISTFVIQGASATGHNIHDSAGALLPGPDGTLFTSLKGVYTPELKPLNDKDRAPRTALVPATSGPWYLAVTGGGATTSTSAVSLDLRMIGDGRSLVVLKNPKGLDAGPRTASKSAGASHLYDRVHFIPEAELLVVVNAAGNALTLHRMNLKTRLEAGGIDYLLVSSHPPGVVGRGTKFEYTPTVLSKQGGVKLKVESGPPGLTVAGDTISWAVPESFDEATANVLLTVSDASGQEVFHTFALSVRDKDAARKMAARGVLPEPSVPPPPIVVVKKDPEPPVPPQKNPGPSASVEPKKEPAPAPKPVAHAAKPSGLRLIVPPPVHPVIGVTEIKDETVVKLPAAADDSCYAGGGRYLLYRLPSLKQLAVFDAQTGTVTKTLPLTDATDLIAGGASKIFVLNAAGKQFTVWNLATFESEKSVPYSFAGTPKGMVVGHGTDGPILVAGIGVQAKPRSAWVDGRTLQEVEVDGAGRDDLIFPATLAASGDGRVYSSFNDFTLSWTELGEAGMATKSKPRTHATPLYDGRIYGSGGYIHPMPEVPATPAKTTVTTRYDYTPAASGPFSVRVSPNATRLADGTEKHAVAILAHGPKLLRVELGTVAVPARKVSTARPASEVIFPVHLFPESKMWAYETPDRTQLTLKRLDLETAFSSRSTDWVLVVGRPPLGAKRGQPLAYKPAVWGNKKSETTVTVEGGPPGMKVENGTVVWDVPAKFEAEVVPVKLRIESGTQTAVQEFDLHLTGG</sequence>
<dbReference type="PANTHER" id="PTHR48125:SF12">
    <property type="entry name" value="AT HOOK TRANSCRIPTION FACTOR FAMILY-RELATED"/>
    <property type="match status" value="1"/>
</dbReference>
<feature type="transmembrane region" description="Helical" evidence="2">
    <location>
        <begin position="120"/>
        <end position="144"/>
    </location>
</feature>
<dbReference type="OrthoDB" id="290518at2"/>
<evidence type="ECO:0000313" key="4">
    <source>
        <dbReference type="Proteomes" id="UP000324974"/>
    </source>
</evidence>
<dbReference type="KEGG" id="lrs:PX52LOC_00319"/>
<dbReference type="SUPFAM" id="SSF50969">
    <property type="entry name" value="YVTN repeat-like/Quinoprotein amine dehydrogenase"/>
    <property type="match status" value="1"/>
</dbReference>
<feature type="region of interest" description="Disordered" evidence="1">
    <location>
        <begin position="505"/>
        <end position="525"/>
    </location>
</feature>
<accession>A0A5C1A6K0</accession>
<evidence type="ECO:0000313" key="3">
    <source>
        <dbReference type="EMBL" id="QEL13462.1"/>
    </source>
</evidence>
<gene>
    <name evidence="3" type="ORF">PX52LOC_00319</name>
</gene>
<dbReference type="RefSeq" id="WP_149108433.1">
    <property type="nucleotide sequence ID" value="NZ_CP042425.1"/>
</dbReference>
<dbReference type="SUPFAM" id="SSF50974">
    <property type="entry name" value="Nitrous oxide reductase, N-terminal domain"/>
    <property type="match status" value="1"/>
</dbReference>
<dbReference type="GO" id="GO:0008233">
    <property type="term" value="F:peptidase activity"/>
    <property type="evidence" value="ECO:0007669"/>
    <property type="project" value="UniProtKB-KW"/>
</dbReference>
<organism evidence="3 4">
    <name type="scientific">Limnoglobus roseus</name>
    <dbReference type="NCBI Taxonomy" id="2598579"/>
    <lineage>
        <taxon>Bacteria</taxon>
        <taxon>Pseudomonadati</taxon>
        <taxon>Planctomycetota</taxon>
        <taxon>Planctomycetia</taxon>
        <taxon>Gemmatales</taxon>
        <taxon>Gemmataceae</taxon>
        <taxon>Limnoglobus</taxon>
    </lineage>
</organism>
<feature type="region of interest" description="Disordered" evidence="1">
    <location>
        <begin position="1142"/>
        <end position="1194"/>
    </location>
</feature>